<dbReference type="EMBL" id="FWFZ01000059">
    <property type="protein sequence ID" value="SLN77698.1"/>
    <property type="molecule type" value="Genomic_DNA"/>
</dbReference>
<protein>
    <submittedName>
        <fullName evidence="1">Uncharacterized protein</fullName>
    </submittedName>
</protein>
<keyword evidence="2" id="KW-1185">Reference proteome</keyword>
<dbReference type="OrthoDB" id="7873006at2"/>
<evidence type="ECO:0000313" key="1">
    <source>
        <dbReference type="EMBL" id="SLN77698.1"/>
    </source>
</evidence>
<accession>A0A1Y5U3S1</accession>
<proteinExistence type="predicted"/>
<evidence type="ECO:0000313" key="2">
    <source>
        <dbReference type="Proteomes" id="UP000193900"/>
    </source>
</evidence>
<gene>
    <name evidence="1" type="ORF">ROA7023_04481</name>
</gene>
<sequence length="72" mass="7865">MPLTVAELIAARDALLRARADGVRRYRDANGEEVEYRSDSEMAKAQAALDSEIARAASARPTSLRFITTKGL</sequence>
<reference evidence="1 2" key="1">
    <citation type="submission" date="2017-03" db="EMBL/GenBank/DDBJ databases">
        <authorList>
            <person name="Afonso C.L."/>
            <person name="Miller P.J."/>
            <person name="Scott M.A."/>
            <person name="Spackman E."/>
            <person name="Goraichik I."/>
            <person name="Dimitrov K.M."/>
            <person name="Suarez D.L."/>
            <person name="Swayne D.E."/>
        </authorList>
    </citation>
    <scope>NUCLEOTIDE SEQUENCE [LARGE SCALE GENOMIC DNA]</scope>
    <source>
        <strain evidence="1 2">CECT 7023</strain>
    </source>
</reference>
<dbReference type="RefSeq" id="WP_085881152.1">
    <property type="nucleotide sequence ID" value="NZ_FWFZ01000059.1"/>
</dbReference>
<name>A0A1Y5U3S1_9RHOB</name>
<dbReference type="AlphaFoldDB" id="A0A1Y5U3S1"/>
<dbReference type="Proteomes" id="UP000193900">
    <property type="component" value="Unassembled WGS sequence"/>
</dbReference>
<dbReference type="NCBIfam" id="NF047331">
    <property type="entry name" value="phage_HTJ"/>
    <property type="match status" value="1"/>
</dbReference>
<organism evidence="1 2">
    <name type="scientific">Roseisalinus antarcticus</name>
    <dbReference type="NCBI Taxonomy" id="254357"/>
    <lineage>
        <taxon>Bacteria</taxon>
        <taxon>Pseudomonadati</taxon>
        <taxon>Pseudomonadota</taxon>
        <taxon>Alphaproteobacteria</taxon>
        <taxon>Rhodobacterales</taxon>
        <taxon>Roseobacteraceae</taxon>
        <taxon>Roseisalinus</taxon>
    </lineage>
</organism>